<protein>
    <submittedName>
        <fullName evidence="1">Uncharacterized protein</fullName>
    </submittedName>
</protein>
<evidence type="ECO:0000313" key="2">
    <source>
        <dbReference type="Proteomes" id="UP000256964"/>
    </source>
</evidence>
<sequence>ITNDNAATNPAAAREVEGRLRRRGVVGTWKARESDLGCFGHIVQLGIEDFMGCATRKGVVESKEAIWNYDP</sequence>
<proteinExistence type="predicted"/>
<feature type="non-terminal residue" evidence="1">
    <location>
        <position position="1"/>
    </location>
</feature>
<keyword evidence="2" id="KW-1185">Reference proteome</keyword>
<gene>
    <name evidence="1" type="ORF">OH76DRAFT_1298542</name>
</gene>
<feature type="non-terminal residue" evidence="1">
    <location>
        <position position="71"/>
    </location>
</feature>
<name>A0A371CQQ0_9APHY</name>
<evidence type="ECO:0000313" key="1">
    <source>
        <dbReference type="EMBL" id="RDX42608.1"/>
    </source>
</evidence>
<dbReference type="AlphaFoldDB" id="A0A371CQQ0"/>
<accession>A0A371CQQ0</accession>
<organism evidence="1 2">
    <name type="scientific">Lentinus brumalis</name>
    <dbReference type="NCBI Taxonomy" id="2498619"/>
    <lineage>
        <taxon>Eukaryota</taxon>
        <taxon>Fungi</taxon>
        <taxon>Dikarya</taxon>
        <taxon>Basidiomycota</taxon>
        <taxon>Agaricomycotina</taxon>
        <taxon>Agaricomycetes</taxon>
        <taxon>Polyporales</taxon>
        <taxon>Polyporaceae</taxon>
        <taxon>Lentinus</taxon>
    </lineage>
</organism>
<dbReference type="Proteomes" id="UP000256964">
    <property type="component" value="Unassembled WGS sequence"/>
</dbReference>
<dbReference type="EMBL" id="KZ857481">
    <property type="protein sequence ID" value="RDX42608.1"/>
    <property type="molecule type" value="Genomic_DNA"/>
</dbReference>
<reference evidence="1 2" key="1">
    <citation type="journal article" date="2018" name="Biotechnol. Biofuels">
        <title>Integrative visual omics of the white-rot fungus Polyporus brumalis exposes the biotechnological potential of its oxidative enzymes for delignifying raw plant biomass.</title>
        <authorList>
            <person name="Miyauchi S."/>
            <person name="Rancon A."/>
            <person name="Drula E."/>
            <person name="Hage H."/>
            <person name="Chaduli D."/>
            <person name="Favel A."/>
            <person name="Grisel S."/>
            <person name="Henrissat B."/>
            <person name="Herpoel-Gimbert I."/>
            <person name="Ruiz-Duenas F.J."/>
            <person name="Chevret D."/>
            <person name="Hainaut M."/>
            <person name="Lin J."/>
            <person name="Wang M."/>
            <person name="Pangilinan J."/>
            <person name="Lipzen A."/>
            <person name="Lesage-Meessen L."/>
            <person name="Navarro D."/>
            <person name="Riley R."/>
            <person name="Grigoriev I.V."/>
            <person name="Zhou S."/>
            <person name="Raouche S."/>
            <person name="Rosso M.N."/>
        </authorList>
    </citation>
    <scope>NUCLEOTIDE SEQUENCE [LARGE SCALE GENOMIC DNA]</scope>
    <source>
        <strain evidence="1 2">BRFM 1820</strain>
    </source>
</reference>
<dbReference type="OrthoDB" id="2749294at2759"/>